<sequence>MAELPDRVLVYGVTGSGKSTGALAIGARTGLPVTLVDELTWLPGWVPVEEDEQRRIIGEITAGERWLLDSSYGAWLVLVLPRAQLVVGLDYPRWLSLARLVRRTVSGAVTREPRCNGNVETWRGVVARDSIIRWHFHSFARKRARMRAWAASPEGPEVLMFRRPRELEAWLATLQPAADR</sequence>
<dbReference type="EMBL" id="BNAD01000003">
    <property type="protein sequence ID" value="GHE16852.1"/>
    <property type="molecule type" value="Genomic_DNA"/>
</dbReference>
<protein>
    <recommendedName>
        <fullName evidence="3">Adenylate kinase</fullName>
    </recommendedName>
</protein>
<dbReference type="PANTHER" id="PTHR37816">
    <property type="entry name" value="YALI0E33011P"/>
    <property type="match status" value="1"/>
</dbReference>
<dbReference type="InterPro" id="IPR052922">
    <property type="entry name" value="Cytidylate_Kinase-2"/>
</dbReference>
<organism evidence="1 2">
    <name type="scientific">Nocardioides flavus</name>
    <name type="common">ex Wang et al. 2016</name>
    <dbReference type="NCBI Taxonomy" id="2058780"/>
    <lineage>
        <taxon>Bacteria</taxon>
        <taxon>Bacillati</taxon>
        <taxon>Actinomycetota</taxon>
        <taxon>Actinomycetes</taxon>
        <taxon>Propionibacteriales</taxon>
        <taxon>Nocardioidaceae</taxon>
        <taxon>Nocardioides</taxon>
    </lineage>
</organism>
<dbReference type="PANTHER" id="PTHR37816:SF1">
    <property type="entry name" value="TOXIN"/>
    <property type="match status" value="1"/>
</dbReference>
<gene>
    <name evidence="1" type="ORF">GCM10011376_14620</name>
</gene>
<proteinExistence type="predicted"/>
<name>A0ABQ3HJJ8_9ACTN</name>
<dbReference type="RefSeq" id="WP_191278745.1">
    <property type="nucleotide sequence ID" value="NZ_BNAD01000003.1"/>
</dbReference>
<comment type="caution">
    <text evidence="1">The sequence shown here is derived from an EMBL/GenBank/DDBJ whole genome shotgun (WGS) entry which is preliminary data.</text>
</comment>
<dbReference type="SUPFAM" id="SSF52540">
    <property type="entry name" value="P-loop containing nucleoside triphosphate hydrolases"/>
    <property type="match status" value="1"/>
</dbReference>
<keyword evidence="2" id="KW-1185">Reference proteome</keyword>
<dbReference type="Proteomes" id="UP000597341">
    <property type="component" value="Unassembled WGS sequence"/>
</dbReference>
<evidence type="ECO:0000313" key="2">
    <source>
        <dbReference type="Proteomes" id="UP000597341"/>
    </source>
</evidence>
<reference evidence="2" key="1">
    <citation type="journal article" date="2019" name="Int. J. Syst. Evol. Microbiol.">
        <title>The Global Catalogue of Microorganisms (GCM) 10K type strain sequencing project: providing services to taxonomists for standard genome sequencing and annotation.</title>
        <authorList>
            <consortium name="The Broad Institute Genomics Platform"/>
            <consortium name="The Broad Institute Genome Sequencing Center for Infectious Disease"/>
            <person name="Wu L."/>
            <person name="Ma J."/>
        </authorList>
    </citation>
    <scope>NUCLEOTIDE SEQUENCE [LARGE SCALE GENOMIC DNA]</scope>
    <source>
        <strain evidence="2">CGMCC 1.12791</strain>
    </source>
</reference>
<evidence type="ECO:0000313" key="1">
    <source>
        <dbReference type="EMBL" id="GHE16852.1"/>
    </source>
</evidence>
<accession>A0ABQ3HJJ8</accession>
<dbReference type="InterPro" id="IPR027417">
    <property type="entry name" value="P-loop_NTPase"/>
</dbReference>
<evidence type="ECO:0008006" key="3">
    <source>
        <dbReference type="Google" id="ProtNLM"/>
    </source>
</evidence>